<dbReference type="PANTHER" id="PTHR43424:SF1">
    <property type="entry name" value="LOCUS PUTATIVE PROTEIN 1-RELATED"/>
    <property type="match status" value="1"/>
</dbReference>
<dbReference type="Proteomes" id="UP000255423">
    <property type="component" value="Unassembled WGS sequence"/>
</dbReference>
<feature type="transmembrane region" description="Helical" evidence="1">
    <location>
        <begin position="40"/>
        <end position="59"/>
    </location>
</feature>
<gene>
    <name evidence="2" type="ORF">SAMN05661053_0483</name>
</gene>
<protein>
    <submittedName>
        <fullName evidence="2">Membrane protein involved in the export of O-antigen and teichoic acid</fullName>
    </submittedName>
</protein>
<keyword evidence="1" id="KW-0812">Transmembrane</keyword>
<reference evidence="2 3" key="1">
    <citation type="submission" date="2017-08" db="EMBL/GenBank/DDBJ databases">
        <authorList>
            <person name="de Groot N.N."/>
        </authorList>
    </citation>
    <scope>NUCLEOTIDE SEQUENCE [LARGE SCALE GENOMIC DNA]</scope>
    <source>
        <strain evidence="2 3">HM2</strain>
    </source>
</reference>
<proteinExistence type="predicted"/>
<accession>A0A380RUJ5</accession>
<feature type="transmembrane region" description="Helical" evidence="1">
    <location>
        <begin position="80"/>
        <end position="101"/>
    </location>
</feature>
<feature type="transmembrane region" description="Helical" evidence="1">
    <location>
        <begin position="339"/>
        <end position="361"/>
    </location>
</feature>
<dbReference type="InterPro" id="IPR052556">
    <property type="entry name" value="PolySynth_Transporter"/>
</dbReference>
<feature type="transmembrane region" description="Helical" evidence="1">
    <location>
        <begin position="308"/>
        <end position="327"/>
    </location>
</feature>
<feature type="transmembrane region" description="Helical" evidence="1">
    <location>
        <begin position="274"/>
        <end position="296"/>
    </location>
</feature>
<feature type="transmembrane region" description="Helical" evidence="1">
    <location>
        <begin position="367"/>
        <end position="388"/>
    </location>
</feature>
<evidence type="ECO:0000313" key="2">
    <source>
        <dbReference type="EMBL" id="SUQ19253.1"/>
    </source>
</evidence>
<feature type="transmembrane region" description="Helical" evidence="1">
    <location>
        <begin position="12"/>
        <end position="28"/>
    </location>
</feature>
<dbReference type="RefSeq" id="WP_109571958.1">
    <property type="nucleotide sequence ID" value="NZ_UHJL01000001.1"/>
</dbReference>
<feature type="transmembrane region" description="Helical" evidence="1">
    <location>
        <begin position="158"/>
        <end position="178"/>
    </location>
</feature>
<dbReference type="EMBL" id="UHJL01000001">
    <property type="protein sequence ID" value="SUQ19253.1"/>
    <property type="molecule type" value="Genomic_DNA"/>
</dbReference>
<keyword evidence="1" id="KW-1133">Transmembrane helix</keyword>
<name>A0A380RUJ5_FIBSU</name>
<feature type="transmembrane region" description="Helical" evidence="1">
    <location>
        <begin position="190"/>
        <end position="213"/>
    </location>
</feature>
<evidence type="ECO:0000256" key="1">
    <source>
        <dbReference type="SAM" id="Phobius"/>
    </source>
</evidence>
<keyword evidence="1" id="KW-0472">Membrane</keyword>
<organism evidence="2 3">
    <name type="scientific">Fibrobacter succinogenes</name>
    <name type="common">Bacteroides succinogenes</name>
    <dbReference type="NCBI Taxonomy" id="833"/>
    <lineage>
        <taxon>Bacteria</taxon>
        <taxon>Pseudomonadati</taxon>
        <taxon>Fibrobacterota</taxon>
        <taxon>Fibrobacteria</taxon>
        <taxon>Fibrobacterales</taxon>
        <taxon>Fibrobacteraceae</taxon>
        <taxon>Fibrobacter</taxon>
    </lineage>
</organism>
<feature type="transmembrane region" description="Helical" evidence="1">
    <location>
        <begin position="133"/>
        <end position="152"/>
    </location>
</feature>
<dbReference type="PANTHER" id="PTHR43424">
    <property type="entry name" value="LOCUS PUTATIVE PROTEIN 1-RELATED"/>
    <property type="match status" value="1"/>
</dbReference>
<dbReference type="AlphaFoldDB" id="A0A380RUJ5"/>
<sequence>MFATIKKHKTIIIRLMVALMSFIDTIFLNRCLGTSGKGEYSVIINYATVIQLVICFGIAMSYGSFYRKGLKKIEETYNTLLLLQSSIYCFLAFFVALIPIPVQIKCIVILAVTITSESQYDALALFHDISKRNIILFTCEFSYLLTLAICFFTDIHNLYVILAALMLRYVIRLIVYICKFKFFVVNLKGFDFTVVPKIIKIGVQITIISLLMQLNYNLDVIMMDRLGVKSDEIGIYSVAAQFACMVWIVPDAFKELIFNRTKKDDSPLLIKKALLLNITINIAIILCFFCLGDFFIKLAYGEVFVESYTLTLILLIGCIPMVIYKIIHPLYISKQKNNIVITILSISVCMNMFANFIFIPLMGAKGAALSSVISYSICGFVFLFKYLVDCKKRSTL</sequence>
<evidence type="ECO:0000313" key="3">
    <source>
        <dbReference type="Proteomes" id="UP000255423"/>
    </source>
</evidence>